<dbReference type="EMBL" id="CP051204">
    <property type="protein sequence ID" value="QJB39724.1"/>
    <property type="molecule type" value="Genomic_DNA"/>
</dbReference>
<evidence type="ECO:0000313" key="2">
    <source>
        <dbReference type="Proteomes" id="UP000503144"/>
    </source>
</evidence>
<reference evidence="1 2" key="2">
    <citation type="submission" date="2020-09" db="EMBL/GenBank/DDBJ databases">
        <authorList>
            <person name="Kittiwongwattana C."/>
        </authorList>
    </citation>
    <scope>NUCLEOTIDE SEQUENCE [LARGE SCALE GENOMIC DNA]</scope>
    <source>
        <strain evidence="1 2">1303</strain>
    </source>
</reference>
<proteinExistence type="predicted"/>
<protein>
    <submittedName>
        <fullName evidence="1">Uncharacterized protein</fullName>
    </submittedName>
</protein>
<gene>
    <name evidence="1" type="ORF">HF324_18420</name>
</gene>
<organism evidence="1 2">
    <name type="scientific">Chitinophaga oryzae</name>
    <dbReference type="NCBI Taxonomy" id="2725414"/>
    <lineage>
        <taxon>Bacteria</taxon>
        <taxon>Pseudomonadati</taxon>
        <taxon>Bacteroidota</taxon>
        <taxon>Chitinophagia</taxon>
        <taxon>Chitinophagales</taxon>
        <taxon>Chitinophagaceae</taxon>
        <taxon>Chitinophaga</taxon>
    </lineage>
</organism>
<reference evidence="2" key="1">
    <citation type="submission" date="2020-04" db="EMBL/GenBank/DDBJ databases">
        <authorList>
            <person name="Kittiwongwattana C."/>
        </authorList>
    </citation>
    <scope>NUCLEOTIDE SEQUENCE [LARGE SCALE GENOMIC DNA]</scope>
    <source>
        <strain evidence="2">1303</strain>
    </source>
</reference>
<dbReference type="Proteomes" id="UP000503144">
    <property type="component" value="Chromosome"/>
</dbReference>
<accession>A0ABX6LHY4</accession>
<evidence type="ECO:0000313" key="1">
    <source>
        <dbReference type="EMBL" id="QJB39724.1"/>
    </source>
</evidence>
<keyword evidence="2" id="KW-1185">Reference proteome</keyword>
<name>A0ABX6LHY4_9BACT</name>
<sequence length="634" mass="71168">MDLHFRTPAAWRVEIWPREGSPAINPQVLAPAEVPLVLEYMNSDESKRSWIVGRKATIRYAYSGEPGVPSPAEFFDRDERYHQVRIYKNNRLDGIYYIKPDSSRRPYAFPPYEVELAAVDGLAFAKGTNFGIYDGGKVRYDHVTLHETLVTRSLNKAVGYPVALNVVNTLRPENLPVDSRLLTGMFAHTDMFYDFVDGPKSIYEVFGGFCKSFYARLFLAAGQAWFIRTPDLYQNSISADQYAPDGAGTMIPIPGILKRIGPNPDNAHGIPIRGNADLNRMPAVKKATFNVTYKAINQLQNYDWSDFSNGDFAHWERPNPDMIVQRAGTGTIQNPYRLFMPYPQPSSVTMSIQQYTPADSVSQGDIVTCSFRYKWGNTTSFNIIIKAGELGSVGGGEYWTLDQSGDWKYTEGVEPGYITISRSGKKQEGSFDIKSKPIPYLINRPFPIGRVRIQILPAESPPPLNPGDHPLDPGEPTGVSVYLIKLGISPLSATGRELTITNNAEYSHIQERDDFKFIDTGVKTLSNTLFVGTAPARNWRSSKVGIIPRDIEQHMAQANVDEYAKSVDTFEGTVYSNSIEFYNIFTVDGLQGRFMQLRDKYDVRKCEHALLLEEILPEQGAGSTYKEKDTDDEN</sequence>
<dbReference type="RefSeq" id="WP_168861322.1">
    <property type="nucleotide sequence ID" value="NZ_CP051204.2"/>
</dbReference>